<dbReference type="AlphaFoldDB" id="A0A915IMI2"/>
<feature type="transmembrane region" description="Helical" evidence="1">
    <location>
        <begin position="25"/>
        <end position="43"/>
    </location>
</feature>
<name>A0A915IMI2_ROMCU</name>
<organism evidence="2 3">
    <name type="scientific">Romanomermis culicivorax</name>
    <name type="common">Nematode worm</name>
    <dbReference type="NCBI Taxonomy" id="13658"/>
    <lineage>
        <taxon>Eukaryota</taxon>
        <taxon>Metazoa</taxon>
        <taxon>Ecdysozoa</taxon>
        <taxon>Nematoda</taxon>
        <taxon>Enoplea</taxon>
        <taxon>Dorylaimia</taxon>
        <taxon>Mermithida</taxon>
        <taxon>Mermithoidea</taxon>
        <taxon>Mermithidae</taxon>
        <taxon>Romanomermis</taxon>
    </lineage>
</organism>
<proteinExistence type="predicted"/>
<evidence type="ECO:0000313" key="2">
    <source>
        <dbReference type="Proteomes" id="UP000887565"/>
    </source>
</evidence>
<keyword evidence="1" id="KW-0812">Transmembrane</keyword>
<dbReference type="WBParaSite" id="nRc.2.0.1.t15387-RA">
    <property type="protein sequence ID" value="nRc.2.0.1.t15387-RA"/>
    <property type="gene ID" value="nRc.2.0.1.g15387"/>
</dbReference>
<sequence length="139" mass="16184">MYPKGICYCYMPRIWEVSYNNQCNLFGLILNVMTLFIYTIVYWKNAARLRKINIETMNSNLNRRFIEWSCVKITKWLIPLTIISITPIGVVLTGFTIFRFLGYGQSLATFEASIFIVILFAFDASLYSYVCIWWGLGIG</sequence>
<protein>
    <submittedName>
        <fullName evidence="3">Uncharacterized protein</fullName>
    </submittedName>
</protein>
<feature type="transmembrane region" description="Helical" evidence="1">
    <location>
        <begin position="76"/>
        <end position="101"/>
    </location>
</feature>
<evidence type="ECO:0000313" key="3">
    <source>
        <dbReference type="WBParaSite" id="nRc.2.0.1.t15387-RA"/>
    </source>
</evidence>
<feature type="transmembrane region" description="Helical" evidence="1">
    <location>
        <begin position="113"/>
        <end position="136"/>
    </location>
</feature>
<accession>A0A915IMI2</accession>
<keyword evidence="1" id="KW-1133">Transmembrane helix</keyword>
<keyword evidence="1" id="KW-0472">Membrane</keyword>
<evidence type="ECO:0000256" key="1">
    <source>
        <dbReference type="SAM" id="Phobius"/>
    </source>
</evidence>
<dbReference type="Proteomes" id="UP000887565">
    <property type="component" value="Unplaced"/>
</dbReference>
<keyword evidence="2" id="KW-1185">Reference proteome</keyword>
<reference evidence="3" key="1">
    <citation type="submission" date="2022-11" db="UniProtKB">
        <authorList>
            <consortium name="WormBaseParasite"/>
        </authorList>
    </citation>
    <scope>IDENTIFICATION</scope>
</reference>